<name>A0A7R7VL21_ASPCH</name>
<dbReference type="InterPro" id="IPR037136">
    <property type="entry name" value="RNA3'_phos_cyclase_dom_sf"/>
</dbReference>
<accession>A0A7R7VL21</accession>
<reference evidence="2" key="2">
    <citation type="submission" date="2021-02" db="EMBL/GenBank/DDBJ databases">
        <title>Aspergillus chevalieri M1 genome sequence.</title>
        <authorList>
            <person name="Kadooka C."/>
            <person name="Mori K."/>
            <person name="Futagami T."/>
        </authorList>
    </citation>
    <scope>NUCLEOTIDE SEQUENCE</scope>
    <source>
        <strain evidence="2">M1</strain>
    </source>
</reference>
<dbReference type="AlphaFoldDB" id="A0A7R7VL21"/>
<evidence type="ECO:0000259" key="1">
    <source>
        <dbReference type="Pfam" id="PF01137"/>
    </source>
</evidence>
<organism evidence="2 3">
    <name type="scientific">Aspergillus chevalieri</name>
    <name type="common">Eurotium chevalieri</name>
    <dbReference type="NCBI Taxonomy" id="182096"/>
    <lineage>
        <taxon>Eukaryota</taxon>
        <taxon>Fungi</taxon>
        <taxon>Dikarya</taxon>
        <taxon>Ascomycota</taxon>
        <taxon>Pezizomycotina</taxon>
        <taxon>Eurotiomycetes</taxon>
        <taxon>Eurotiomycetidae</taxon>
        <taxon>Eurotiales</taxon>
        <taxon>Aspergillaceae</taxon>
        <taxon>Aspergillus</taxon>
        <taxon>Aspergillus subgen. Aspergillus</taxon>
    </lineage>
</organism>
<feature type="domain" description="RNA 3'-terminal phosphate cyclase" evidence="1">
    <location>
        <begin position="75"/>
        <end position="136"/>
    </location>
</feature>
<dbReference type="GeneID" id="66980212"/>
<reference evidence="2" key="1">
    <citation type="submission" date="2021-01" db="EMBL/GenBank/DDBJ databases">
        <authorList>
            <consortium name="Aspergillus chevalieri M1 genome sequencing consortium"/>
            <person name="Kazuki M."/>
            <person name="Futagami T."/>
        </authorList>
    </citation>
    <scope>NUCLEOTIDE SEQUENCE</scope>
    <source>
        <strain evidence="2">M1</strain>
    </source>
</reference>
<keyword evidence="3" id="KW-1185">Reference proteome</keyword>
<gene>
    <name evidence="2" type="ORF">ACHE_21311A</name>
</gene>
<dbReference type="InterPro" id="IPR023797">
    <property type="entry name" value="RNA3'_phos_cyclase_dom"/>
</dbReference>
<dbReference type="RefSeq" id="XP_043134375.1">
    <property type="nucleotide sequence ID" value="XM_043275380.1"/>
</dbReference>
<protein>
    <recommendedName>
        <fullName evidence="1">RNA 3'-terminal phosphate cyclase domain-containing protein</fullName>
    </recommendedName>
</protein>
<dbReference type="KEGG" id="ache:ACHE_21311A"/>
<evidence type="ECO:0000313" key="3">
    <source>
        <dbReference type="Proteomes" id="UP000637239"/>
    </source>
</evidence>
<proteinExistence type="predicted"/>
<dbReference type="Gene3D" id="3.65.10.20">
    <property type="entry name" value="RNA 3'-terminal phosphate cyclase domain"/>
    <property type="match status" value="1"/>
</dbReference>
<dbReference type="Proteomes" id="UP000637239">
    <property type="component" value="Chromosome 2"/>
</dbReference>
<dbReference type="InterPro" id="IPR013792">
    <property type="entry name" value="RNA3'P_cycl/enolpyr_Trfase_a/b"/>
</dbReference>
<dbReference type="SUPFAM" id="SSF55205">
    <property type="entry name" value="EPT/RTPC-like"/>
    <property type="match status" value="1"/>
</dbReference>
<sequence length="136" mass="14409">MGVRLGQLATLSYPIANTKRPHDAPSSVSPVANTKPLDTHVCSTPLITDKKPLDTEVPGKPTARSSHIYINGSIYEGGGQVIRNAVTLAAVTSHPLTIHLIPIRRPGQKSLRDAHVAAIESHAEVNNSIVESAKIG</sequence>
<dbReference type="Pfam" id="PF01137">
    <property type="entry name" value="RTC"/>
    <property type="match status" value="1"/>
</dbReference>
<dbReference type="GO" id="GO:0003824">
    <property type="term" value="F:catalytic activity"/>
    <property type="evidence" value="ECO:0007669"/>
    <property type="project" value="InterPro"/>
</dbReference>
<dbReference type="EMBL" id="AP024417">
    <property type="protein sequence ID" value="BCR85853.1"/>
    <property type="molecule type" value="Genomic_DNA"/>
</dbReference>
<evidence type="ECO:0000313" key="2">
    <source>
        <dbReference type="EMBL" id="BCR85853.1"/>
    </source>
</evidence>